<protein>
    <submittedName>
        <fullName evidence="1">Uncharacterized protein</fullName>
    </submittedName>
</protein>
<sequence>MEIKDPREQLRQVPAIMARREAIVRQGRSSVDAFDSRFQKMADSRLLPWLSNPKTWAEAAPDGILLSAAYEFLLSLRRSALTSTTPHGRASWGAVAYKSSFVGNGRTSAWTFTQELMFDDRCPGSIAPRPIRVRKRRRRTADRDGS</sequence>
<reference evidence="1" key="1">
    <citation type="submission" date="2021-01" db="EMBL/GenBank/DDBJ databases">
        <authorList>
            <person name="Corre E."/>
            <person name="Pelletier E."/>
            <person name="Niang G."/>
            <person name="Scheremetjew M."/>
            <person name="Finn R."/>
            <person name="Kale V."/>
            <person name="Holt S."/>
            <person name="Cochrane G."/>
            <person name="Meng A."/>
            <person name="Brown T."/>
            <person name="Cohen L."/>
        </authorList>
    </citation>
    <scope>NUCLEOTIDE SEQUENCE</scope>
    <source>
        <strain evidence="1">RCC1693</strain>
    </source>
</reference>
<dbReference type="EMBL" id="HBGT01016828">
    <property type="protein sequence ID" value="CAD9417134.1"/>
    <property type="molecule type" value="Transcribed_RNA"/>
</dbReference>
<gene>
    <name evidence="1" type="ORF">FPAR1323_LOCUS8976</name>
</gene>
<proteinExistence type="predicted"/>
<name>A0A7S2C6W2_9STRA</name>
<organism evidence="1">
    <name type="scientific">Florenciella parvula</name>
    <dbReference type="NCBI Taxonomy" id="236787"/>
    <lineage>
        <taxon>Eukaryota</taxon>
        <taxon>Sar</taxon>
        <taxon>Stramenopiles</taxon>
        <taxon>Ochrophyta</taxon>
        <taxon>Dictyochophyceae</taxon>
        <taxon>Florenciellales</taxon>
        <taxon>Florenciella</taxon>
    </lineage>
</organism>
<accession>A0A7S2C6W2</accession>
<evidence type="ECO:0000313" key="1">
    <source>
        <dbReference type="EMBL" id="CAD9417134.1"/>
    </source>
</evidence>
<dbReference type="AlphaFoldDB" id="A0A7S2C6W2"/>